<evidence type="ECO:0000313" key="2">
    <source>
        <dbReference type="EMBL" id="KAF5701580.1"/>
    </source>
</evidence>
<name>A0A8H6D356_9HYPO</name>
<evidence type="ECO:0000313" key="3">
    <source>
        <dbReference type="Proteomes" id="UP000532311"/>
    </source>
</evidence>
<gene>
    <name evidence="2" type="ORF">FGLOB1_10133</name>
</gene>
<accession>A0A8H6D356</accession>
<keyword evidence="3" id="KW-1185">Reference proteome</keyword>
<organism evidence="2 3">
    <name type="scientific">Fusarium globosum</name>
    <dbReference type="NCBI Taxonomy" id="78864"/>
    <lineage>
        <taxon>Eukaryota</taxon>
        <taxon>Fungi</taxon>
        <taxon>Dikarya</taxon>
        <taxon>Ascomycota</taxon>
        <taxon>Pezizomycotina</taxon>
        <taxon>Sordariomycetes</taxon>
        <taxon>Hypocreomycetidae</taxon>
        <taxon>Hypocreales</taxon>
        <taxon>Nectriaceae</taxon>
        <taxon>Fusarium</taxon>
        <taxon>Fusarium fujikuroi species complex</taxon>
    </lineage>
</organism>
<feature type="region of interest" description="Disordered" evidence="1">
    <location>
        <begin position="30"/>
        <end position="49"/>
    </location>
</feature>
<dbReference type="Proteomes" id="UP000532311">
    <property type="component" value="Unassembled WGS sequence"/>
</dbReference>
<reference evidence="2 3" key="1">
    <citation type="submission" date="2020-05" db="EMBL/GenBank/DDBJ databases">
        <title>Identification and distribution of gene clusters putatively required for synthesis of sphingolipid metabolism inhibitors in phylogenetically diverse species of the filamentous fungus Fusarium.</title>
        <authorList>
            <person name="Kim H.-S."/>
            <person name="Busman M."/>
            <person name="Brown D.W."/>
            <person name="Divon H."/>
            <person name="Uhlig S."/>
            <person name="Proctor R.H."/>
        </authorList>
    </citation>
    <scope>NUCLEOTIDE SEQUENCE [LARGE SCALE GENOMIC DNA]</scope>
    <source>
        <strain evidence="2 3">NRRL 26131</strain>
    </source>
</reference>
<evidence type="ECO:0000256" key="1">
    <source>
        <dbReference type="SAM" id="MobiDB-lite"/>
    </source>
</evidence>
<dbReference type="EMBL" id="JAAQPF010000479">
    <property type="protein sequence ID" value="KAF5701580.1"/>
    <property type="molecule type" value="Genomic_DNA"/>
</dbReference>
<comment type="caution">
    <text evidence="2">The sequence shown here is derived from an EMBL/GenBank/DDBJ whole genome shotgun (WGS) entry which is preliminary data.</text>
</comment>
<protein>
    <submittedName>
        <fullName evidence="2">Flavin-containing protein</fullName>
    </submittedName>
</protein>
<proteinExistence type="predicted"/>
<dbReference type="AlphaFoldDB" id="A0A8H6D356"/>
<sequence length="173" mass="19306">MSADVETVDGGSLIDHLDRLDIEDGGCSDSQLTHINTEESTESNEGNDGTRKTLYFTVRHIYLARREFILETDEPDMDNAESVFFASGDHEILKFTKLPAMINDLDLIRKHAVEIIKTTEPMTTELSIRFGYLSNLVIYSSELRERCLEAVQAAFMAADSASEGPADPEMIPD</sequence>